<evidence type="ECO:0000256" key="11">
    <source>
        <dbReference type="ARBA" id="ARBA00023242"/>
    </source>
</evidence>
<feature type="domain" description="Homeobox" evidence="16">
    <location>
        <begin position="90"/>
        <end position="150"/>
    </location>
</feature>
<feature type="region of interest" description="Disordered" evidence="15">
    <location>
        <begin position="146"/>
        <end position="202"/>
    </location>
</feature>
<dbReference type="PROSITE" id="PS00027">
    <property type="entry name" value="HOMEOBOX_1"/>
    <property type="match status" value="1"/>
</dbReference>
<keyword evidence="11 13" id="KW-0539">Nucleus</keyword>
<evidence type="ECO:0000256" key="12">
    <source>
        <dbReference type="ARBA" id="ARBA00072613"/>
    </source>
</evidence>
<keyword evidence="6 13" id="KW-0238">DNA-binding</keyword>
<evidence type="ECO:0000256" key="3">
    <source>
        <dbReference type="ARBA" id="ARBA00022782"/>
    </source>
</evidence>
<name>A0A6P8IJZ4_ACTTE</name>
<evidence type="ECO:0000256" key="9">
    <source>
        <dbReference type="ARBA" id="ARBA00023163"/>
    </source>
</evidence>
<dbReference type="InterPro" id="IPR001356">
    <property type="entry name" value="HD"/>
</dbReference>
<dbReference type="AlphaFoldDB" id="A0A6P8IJZ4"/>
<evidence type="ECO:0000256" key="13">
    <source>
        <dbReference type="PROSITE-ProRule" id="PRU00108"/>
    </source>
</evidence>
<dbReference type="PROSITE" id="PS50071">
    <property type="entry name" value="HOMEOBOX_2"/>
    <property type="match status" value="1"/>
</dbReference>
<gene>
    <name evidence="18" type="primary">LOC116302056</name>
</gene>
<dbReference type="GO" id="GO:0030154">
    <property type="term" value="P:cell differentiation"/>
    <property type="evidence" value="ECO:0007669"/>
    <property type="project" value="UniProtKB-KW"/>
</dbReference>
<dbReference type="OrthoDB" id="6159439at2759"/>
<accession>A0A6P8IJZ4</accession>
<evidence type="ECO:0000256" key="1">
    <source>
        <dbReference type="ARBA" id="ARBA00004123"/>
    </source>
</evidence>
<evidence type="ECO:0000256" key="2">
    <source>
        <dbReference type="ARBA" id="ARBA00022473"/>
    </source>
</evidence>
<dbReference type="GO" id="GO:0005634">
    <property type="term" value="C:nucleus"/>
    <property type="evidence" value="ECO:0007669"/>
    <property type="project" value="UniProtKB-SubCell"/>
</dbReference>
<dbReference type="PANTHER" id="PTHR24328:SF7">
    <property type="entry name" value="BUTTONLESS"/>
    <property type="match status" value="1"/>
</dbReference>
<dbReference type="FunFam" id="1.10.10.60:FF:000499">
    <property type="entry name" value="Siamois homeodomain 1"/>
    <property type="match status" value="1"/>
</dbReference>
<evidence type="ECO:0000256" key="6">
    <source>
        <dbReference type="ARBA" id="ARBA00023125"/>
    </source>
</evidence>
<evidence type="ECO:0000313" key="18">
    <source>
        <dbReference type="RefSeq" id="XP_031567114.1"/>
    </source>
</evidence>
<evidence type="ECO:0000256" key="4">
    <source>
        <dbReference type="ARBA" id="ARBA00022902"/>
    </source>
</evidence>
<dbReference type="InterPro" id="IPR042634">
    <property type="entry name" value="MOX-1/MOX-2"/>
</dbReference>
<comment type="subcellular location">
    <subcellularLocation>
        <location evidence="1 13 14">Nucleus</location>
    </subcellularLocation>
</comment>
<evidence type="ECO:0000256" key="8">
    <source>
        <dbReference type="ARBA" id="ARBA00023159"/>
    </source>
</evidence>
<evidence type="ECO:0000256" key="14">
    <source>
        <dbReference type="RuleBase" id="RU000682"/>
    </source>
</evidence>
<dbReference type="Gene3D" id="1.10.10.60">
    <property type="entry name" value="Homeodomain-like"/>
    <property type="match status" value="1"/>
</dbReference>
<keyword evidence="9" id="KW-0804">Transcription</keyword>
<dbReference type="RefSeq" id="XP_031567114.1">
    <property type="nucleotide sequence ID" value="XM_031711254.1"/>
</dbReference>
<proteinExistence type="predicted"/>
<keyword evidence="8" id="KW-0010">Activator</keyword>
<keyword evidence="4" id="KW-0524">Neurogenesis</keyword>
<sequence length="202" mass="23584">MDFLGRPAGYFYPYPNYRMGLHPLPIPINTRYRAPLVTYPQCTCECYCEKPYDGVRGDSLQRYERAHARQELRGFLENTSKLNDVFPSTKPGRRNRTTYKRWQIDELERAFLLNPYPTSVFKKTLAVRLGLRDSRVQVWFQNRRAKSKRDRQTINSPSYATEHDAVDDHESAADSMSTCAEDIEELNEETEVDSQTDHGSEF</sequence>
<evidence type="ECO:0000256" key="5">
    <source>
        <dbReference type="ARBA" id="ARBA00023015"/>
    </source>
</evidence>
<dbReference type="GO" id="GO:0007369">
    <property type="term" value="P:gastrulation"/>
    <property type="evidence" value="ECO:0007669"/>
    <property type="project" value="UniProtKB-KW"/>
</dbReference>
<dbReference type="GO" id="GO:0000981">
    <property type="term" value="F:DNA-binding transcription factor activity, RNA polymerase II-specific"/>
    <property type="evidence" value="ECO:0007669"/>
    <property type="project" value="InterPro"/>
</dbReference>
<feature type="compositionally biased region" description="Basic and acidic residues" evidence="15">
    <location>
        <begin position="161"/>
        <end position="172"/>
    </location>
</feature>
<reference evidence="18" key="1">
    <citation type="submission" date="2025-08" db="UniProtKB">
        <authorList>
            <consortium name="RefSeq"/>
        </authorList>
    </citation>
    <scope>IDENTIFICATION</scope>
    <source>
        <tissue evidence="18">Tentacle</tissue>
    </source>
</reference>
<dbReference type="PANTHER" id="PTHR24328">
    <property type="entry name" value="HOMEOBOX PROTEIN MOX"/>
    <property type="match status" value="1"/>
</dbReference>
<dbReference type="InterPro" id="IPR009057">
    <property type="entry name" value="Homeodomain-like_sf"/>
</dbReference>
<organism evidence="17 18">
    <name type="scientific">Actinia tenebrosa</name>
    <name type="common">Australian red waratah sea anemone</name>
    <dbReference type="NCBI Taxonomy" id="6105"/>
    <lineage>
        <taxon>Eukaryota</taxon>
        <taxon>Metazoa</taxon>
        <taxon>Cnidaria</taxon>
        <taxon>Anthozoa</taxon>
        <taxon>Hexacorallia</taxon>
        <taxon>Actiniaria</taxon>
        <taxon>Actiniidae</taxon>
        <taxon>Actinia</taxon>
    </lineage>
</organism>
<dbReference type="SMART" id="SM00389">
    <property type="entry name" value="HOX"/>
    <property type="match status" value="1"/>
</dbReference>
<dbReference type="GO" id="GO:0007399">
    <property type="term" value="P:nervous system development"/>
    <property type="evidence" value="ECO:0007669"/>
    <property type="project" value="UniProtKB-KW"/>
</dbReference>
<keyword evidence="10" id="KW-0306">Gastrulation</keyword>
<dbReference type="Proteomes" id="UP000515163">
    <property type="component" value="Unplaced"/>
</dbReference>
<dbReference type="GeneID" id="116302056"/>
<dbReference type="InterPro" id="IPR017970">
    <property type="entry name" value="Homeobox_CS"/>
</dbReference>
<keyword evidence="2" id="KW-0217">Developmental protein</keyword>
<keyword evidence="5" id="KW-0805">Transcription regulation</keyword>
<dbReference type="GO" id="GO:0045944">
    <property type="term" value="P:positive regulation of transcription by RNA polymerase II"/>
    <property type="evidence" value="ECO:0007669"/>
    <property type="project" value="InterPro"/>
</dbReference>
<protein>
    <recommendedName>
        <fullName evidence="12">Homeobox protein siamois</fullName>
    </recommendedName>
</protein>
<dbReference type="Pfam" id="PF00046">
    <property type="entry name" value="Homeodomain"/>
    <property type="match status" value="1"/>
</dbReference>
<feature type="DNA-binding region" description="Homeobox" evidence="13">
    <location>
        <begin position="92"/>
        <end position="151"/>
    </location>
</feature>
<dbReference type="SUPFAM" id="SSF46689">
    <property type="entry name" value="Homeodomain-like"/>
    <property type="match status" value="1"/>
</dbReference>
<evidence type="ECO:0000313" key="17">
    <source>
        <dbReference type="Proteomes" id="UP000515163"/>
    </source>
</evidence>
<evidence type="ECO:0000259" key="16">
    <source>
        <dbReference type="PROSITE" id="PS50071"/>
    </source>
</evidence>
<dbReference type="CDD" id="cd00086">
    <property type="entry name" value="homeodomain"/>
    <property type="match status" value="1"/>
</dbReference>
<keyword evidence="17" id="KW-1185">Reference proteome</keyword>
<dbReference type="GO" id="GO:0000978">
    <property type="term" value="F:RNA polymerase II cis-regulatory region sequence-specific DNA binding"/>
    <property type="evidence" value="ECO:0007669"/>
    <property type="project" value="TreeGrafter"/>
</dbReference>
<evidence type="ECO:0000256" key="15">
    <source>
        <dbReference type="SAM" id="MobiDB-lite"/>
    </source>
</evidence>
<keyword evidence="7 13" id="KW-0371">Homeobox</keyword>
<feature type="compositionally biased region" description="Acidic residues" evidence="15">
    <location>
        <begin position="181"/>
        <end position="194"/>
    </location>
</feature>
<evidence type="ECO:0000256" key="10">
    <source>
        <dbReference type="ARBA" id="ARBA00023218"/>
    </source>
</evidence>
<evidence type="ECO:0000256" key="7">
    <source>
        <dbReference type="ARBA" id="ARBA00023155"/>
    </source>
</evidence>
<keyword evidence="3" id="KW-0221">Differentiation</keyword>